<dbReference type="STRING" id="1391653.AKJ08_3250"/>
<proteinExistence type="inferred from homology"/>
<dbReference type="InterPro" id="IPR003115">
    <property type="entry name" value="ParB_N"/>
</dbReference>
<evidence type="ECO:0000313" key="6">
    <source>
        <dbReference type="EMBL" id="AKU92863.1"/>
    </source>
</evidence>
<evidence type="ECO:0000256" key="2">
    <source>
        <dbReference type="ARBA" id="ARBA00022829"/>
    </source>
</evidence>
<sequence length="262" mass="29485">MVNLAIEEIAPDKSQPRRRFEEAKIEELAASIRTKGVIQPILVRRDGDQYRIIAGERRWRASQRAGMKFVPALVKEVTERQAFELALIENIQREDLNAVEEAEAYRRLIDEHGLTQEGCAERVGKDRSSIANSLRLLRLPDDIKEALTEGELNMGHARALLGLADEAAMKRAAKEVASKSLSVRQTEQLVRKQKESGGESKAGEPVVKPDNTAQVRSVEERLQRALGTKVRLTDKGKGRGRLEIEFFSYEELDRLLAVMMGQ</sequence>
<dbReference type="Pfam" id="PF02195">
    <property type="entry name" value="ParB_N"/>
    <property type="match status" value="1"/>
</dbReference>
<comment type="similarity">
    <text evidence="1">Belongs to the ParB family.</text>
</comment>
<keyword evidence="3" id="KW-0238">DNA-binding</keyword>
<dbReference type="Gene3D" id="1.10.10.2830">
    <property type="match status" value="1"/>
</dbReference>
<dbReference type="InterPro" id="IPR036086">
    <property type="entry name" value="ParB/Sulfiredoxin_sf"/>
</dbReference>
<gene>
    <name evidence="6" type="ORF">AKJ08_3250</name>
</gene>
<dbReference type="GO" id="GO:0003677">
    <property type="term" value="F:DNA binding"/>
    <property type="evidence" value="ECO:0007669"/>
    <property type="project" value="UniProtKB-KW"/>
</dbReference>
<accession>A0A0K1PH49</accession>
<feature type="region of interest" description="Disordered" evidence="4">
    <location>
        <begin position="184"/>
        <end position="215"/>
    </location>
</feature>
<dbReference type="PANTHER" id="PTHR33375">
    <property type="entry name" value="CHROMOSOME-PARTITIONING PROTEIN PARB-RELATED"/>
    <property type="match status" value="1"/>
</dbReference>
<dbReference type="Pfam" id="PF23552">
    <property type="entry name" value="ParB_C"/>
    <property type="match status" value="1"/>
</dbReference>
<keyword evidence="7" id="KW-1185">Reference proteome</keyword>
<keyword evidence="2" id="KW-0159">Chromosome partition</keyword>
<dbReference type="AlphaFoldDB" id="A0A0K1PH49"/>
<dbReference type="Gene3D" id="3.90.1530.30">
    <property type="match status" value="1"/>
</dbReference>
<dbReference type="Proteomes" id="UP000055590">
    <property type="component" value="Chromosome"/>
</dbReference>
<dbReference type="SUPFAM" id="SSF109709">
    <property type="entry name" value="KorB DNA-binding domain-like"/>
    <property type="match status" value="1"/>
</dbReference>
<dbReference type="CDD" id="cd16393">
    <property type="entry name" value="SPO0J_N"/>
    <property type="match status" value="1"/>
</dbReference>
<dbReference type="EMBL" id="CP012332">
    <property type="protein sequence ID" value="AKU92863.1"/>
    <property type="molecule type" value="Genomic_DNA"/>
</dbReference>
<dbReference type="InterPro" id="IPR041468">
    <property type="entry name" value="HTH_ParB/Spo0J"/>
</dbReference>
<evidence type="ECO:0000259" key="5">
    <source>
        <dbReference type="SMART" id="SM00470"/>
    </source>
</evidence>
<dbReference type="PATRIC" id="fig|1391653.3.peg.3397"/>
<dbReference type="InterPro" id="IPR004437">
    <property type="entry name" value="ParB/RepB/Spo0J"/>
</dbReference>
<feature type="compositionally biased region" description="Basic and acidic residues" evidence="4">
    <location>
        <begin position="189"/>
        <end position="202"/>
    </location>
</feature>
<name>A0A0K1PH49_9BACT</name>
<dbReference type="FunFam" id="1.10.10.2830:FF:000001">
    <property type="entry name" value="Chromosome partitioning protein ParB"/>
    <property type="match status" value="1"/>
</dbReference>
<dbReference type="GO" id="GO:0005694">
    <property type="term" value="C:chromosome"/>
    <property type="evidence" value="ECO:0007669"/>
    <property type="project" value="TreeGrafter"/>
</dbReference>
<organism evidence="6 7">
    <name type="scientific">Vulgatibacter incomptus</name>
    <dbReference type="NCBI Taxonomy" id="1391653"/>
    <lineage>
        <taxon>Bacteria</taxon>
        <taxon>Pseudomonadati</taxon>
        <taxon>Myxococcota</taxon>
        <taxon>Myxococcia</taxon>
        <taxon>Myxococcales</taxon>
        <taxon>Cystobacterineae</taxon>
        <taxon>Vulgatibacteraceae</taxon>
        <taxon>Vulgatibacter</taxon>
    </lineage>
</organism>
<dbReference type="NCBIfam" id="TIGR00180">
    <property type="entry name" value="parB_part"/>
    <property type="match status" value="1"/>
</dbReference>
<dbReference type="KEGG" id="vin:AKJ08_3250"/>
<dbReference type="InterPro" id="IPR050336">
    <property type="entry name" value="Chromosome_partition/occlusion"/>
</dbReference>
<dbReference type="GO" id="GO:0007059">
    <property type="term" value="P:chromosome segregation"/>
    <property type="evidence" value="ECO:0007669"/>
    <property type="project" value="UniProtKB-KW"/>
</dbReference>
<evidence type="ECO:0000256" key="4">
    <source>
        <dbReference type="SAM" id="MobiDB-lite"/>
    </source>
</evidence>
<evidence type="ECO:0000256" key="1">
    <source>
        <dbReference type="ARBA" id="ARBA00006295"/>
    </source>
</evidence>
<reference evidence="6 7" key="1">
    <citation type="submission" date="2015-08" db="EMBL/GenBank/DDBJ databases">
        <authorList>
            <person name="Babu N.S."/>
            <person name="Beckwith C.J."/>
            <person name="Beseler K.G."/>
            <person name="Brison A."/>
            <person name="Carone J.V."/>
            <person name="Caskin T.P."/>
            <person name="Diamond M."/>
            <person name="Durham M.E."/>
            <person name="Foxe J.M."/>
            <person name="Go M."/>
            <person name="Henderson B.A."/>
            <person name="Jones I.B."/>
            <person name="McGettigan J.A."/>
            <person name="Micheletti S.J."/>
            <person name="Nasrallah M.E."/>
            <person name="Ortiz D."/>
            <person name="Piller C.R."/>
            <person name="Privatt S.R."/>
            <person name="Schneider S.L."/>
            <person name="Sharp S."/>
            <person name="Smith T.C."/>
            <person name="Stanton J.D."/>
            <person name="Ullery H.E."/>
            <person name="Wilson R.J."/>
            <person name="Serrano M.G."/>
            <person name="Buck G."/>
            <person name="Lee V."/>
            <person name="Wang Y."/>
            <person name="Carvalho R."/>
            <person name="Voegtly L."/>
            <person name="Shi R."/>
            <person name="Duckworth R."/>
            <person name="Johnson A."/>
            <person name="Loviza R."/>
            <person name="Walstead R."/>
            <person name="Shah Z."/>
            <person name="Kiflezghi M."/>
            <person name="Wade K."/>
            <person name="Ball S.L."/>
            <person name="Bradley K.W."/>
            <person name="Asai D.J."/>
            <person name="Bowman C.A."/>
            <person name="Russell D.A."/>
            <person name="Pope W.H."/>
            <person name="Jacobs-Sera D."/>
            <person name="Hendrix R.W."/>
            <person name="Hatfull G.F."/>
        </authorList>
    </citation>
    <scope>NUCLEOTIDE SEQUENCE [LARGE SCALE GENOMIC DNA]</scope>
    <source>
        <strain evidence="6 7">DSM 27710</strain>
    </source>
</reference>
<dbReference type="FunFam" id="3.90.1530.30:FF:000001">
    <property type="entry name" value="Chromosome partitioning protein ParB"/>
    <property type="match status" value="1"/>
</dbReference>
<dbReference type="SUPFAM" id="SSF110849">
    <property type="entry name" value="ParB/Sulfiredoxin"/>
    <property type="match status" value="1"/>
</dbReference>
<dbReference type="InterPro" id="IPR057240">
    <property type="entry name" value="ParB_dimer_C"/>
</dbReference>
<dbReference type="GO" id="GO:0045881">
    <property type="term" value="P:positive regulation of sporulation resulting in formation of a cellular spore"/>
    <property type="evidence" value="ECO:0007669"/>
    <property type="project" value="TreeGrafter"/>
</dbReference>
<dbReference type="SMART" id="SM00470">
    <property type="entry name" value="ParB"/>
    <property type="match status" value="1"/>
</dbReference>
<protein>
    <submittedName>
        <fullName evidence="6">Chromosome (Plasmid) partitioning protein ParB</fullName>
    </submittedName>
</protein>
<dbReference type="PANTHER" id="PTHR33375:SF1">
    <property type="entry name" value="CHROMOSOME-PARTITIONING PROTEIN PARB-RELATED"/>
    <property type="match status" value="1"/>
</dbReference>
<evidence type="ECO:0000256" key="3">
    <source>
        <dbReference type="ARBA" id="ARBA00023125"/>
    </source>
</evidence>
<evidence type="ECO:0000313" key="7">
    <source>
        <dbReference type="Proteomes" id="UP000055590"/>
    </source>
</evidence>
<dbReference type="Pfam" id="PF17762">
    <property type="entry name" value="HTH_ParB"/>
    <property type="match status" value="1"/>
</dbReference>
<feature type="domain" description="ParB-like N-terminal" evidence="5">
    <location>
        <begin position="2"/>
        <end position="91"/>
    </location>
</feature>